<feature type="domain" description="C2H2-type" evidence="16">
    <location>
        <begin position="744"/>
        <end position="771"/>
    </location>
</feature>
<evidence type="ECO:0000256" key="12">
    <source>
        <dbReference type="ARBA" id="ARBA00023163"/>
    </source>
</evidence>
<evidence type="ECO:0000256" key="6">
    <source>
        <dbReference type="ARBA" id="ARBA00022737"/>
    </source>
</evidence>
<dbReference type="EMBL" id="JACAGB010000050">
    <property type="protein sequence ID" value="KAF6283575.1"/>
    <property type="molecule type" value="Genomic_DNA"/>
</dbReference>
<dbReference type="Pfam" id="PF00096">
    <property type="entry name" value="zf-C2H2"/>
    <property type="match status" value="11"/>
</dbReference>
<dbReference type="FunFam" id="3.30.160.60:FF:002343">
    <property type="entry name" value="Zinc finger protein 33A"/>
    <property type="match status" value="2"/>
</dbReference>
<name>A0A7J7S5W5_PIPKU</name>
<keyword evidence="5" id="KW-0479">Metal-binding</keyword>
<proteinExistence type="inferred from homology"/>
<dbReference type="Proteomes" id="UP000558488">
    <property type="component" value="Unassembled WGS sequence"/>
</dbReference>
<dbReference type="PROSITE" id="PS50157">
    <property type="entry name" value="ZINC_FINGER_C2H2_2"/>
    <property type="match status" value="13"/>
</dbReference>
<feature type="compositionally biased region" description="Low complexity" evidence="15">
    <location>
        <begin position="413"/>
        <end position="428"/>
    </location>
</feature>
<feature type="region of interest" description="Disordered" evidence="15">
    <location>
        <begin position="597"/>
        <end position="642"/>
    </location>
</feature>
<dbReference type="PROSITE" id="PS00028">
    <property type="entry name" value="ZINC_FINGER_C2H2_1"/>
    <property type="match status" value="12"/>
</dbReference>
<dbReference type="PANTHER" id="PTHR23226:SF366">
    <property type="entry name" value="ZINC FINGER PROTEIN ZFP2"/>
    <property type="match status" value="1"/>
</dbReference>
<dbReference type="FunFam" id="3.30.160.60:FF:000478">
    <property type="entry name" value="Zinc finger protein 133"/>
    <property type="match status" value="1"/>
</dbReference>
<keyword evidence="11" id="KW-0238">DNA-binding</keyword>
<comment type="subcellular location">
    <subcellularLocation>
        <location evidence="2">Nucleus</location>
    </subcellularLocation>
</comment>
<dbReference type="Gene3D" id="3.30.160.60">
    <property type="entry name" value="Classic Zinc Finger"/>
    <property type="match status" value="13"/>
</dbReference>
<evidence type="ECO:0000259" key="17">
    <source>
        <dbReference type="PROSITE" id="PS50805"/>
    </source>
</evidence>
<feature type="domain" description="C2H2-type" evidence="16">
    <location>
        <begin position="772"/>
        <end position="799"/>
    </location>
</feature>
<gene>
    <name evidence="18" type="ORF">mPipKuh1_019333</name>
</gene>
<keyword evidence="9" id="KW-0832">Ubl conjugation</keyword>
<protein>
    <submittedName>
        <fullName evidence="18">Zinc finger protein 551</fullName>
    </submittedName>
</protein>
<evidence type="ECO:0000256" key="11">
    <source>
        <dbReference type="ARBA" id="ARBA00023125"/>
    </source>
</evidence>
<feature type="domain" description="C2H2-type" evidence="16">
    <location>
        <begin position="884"/>
        <end position="911"/>
    </location>
</feature>
<keyword evidence="10" id="KW-0805">Transcription regulation</keyword>
<evidence type="ECO:0000256" key="3">
    <source>
        <dbReference type="ARBA" id="ARBA00006991"/>
    </source>
</evidence>
<dbReference type="PANTHER" id="PTHR23226">
    <property type="entry name" value="ZINC FINGER AND SCAN DOMAIN-CONTAINING"/>
    <property type="match status" value="1"/>
</dbReference>
<feature type="domain" description="C2H2-type" evidence="16">
    <location>
        <begin position="968"/>
        <end position="995"/>
    </location>
</feature>
<evidence type="ECO:0000256" key="14">
    <source>
        <dbReference type="PROSITE-ProRule" id="PRU00042"/>
    </source>
</evidence>
<feature type="region of interest" description="Disordered" evidence="15">
    <location>
        <begin position="1"/>
        <end position="27"/>
    </location>
</feature>
<feature type="domain" description="C2H2-type" evidence="16">
    <location>
        <begin position="660"/>
        <end position="687"/>
    </location>
</feature>
<feature type="domain" description="C2H2-type" evidence="16">
    <location>
        <begin position="257"/>
        <end position="284"/>
    </location>
</feature>
<keyword evidence="8" id="KW-0862">Zinc</keyword>
<evidence type="ECO:0000256" key="13">
    <source>
        <dbReference type="ARBA" id="ARBA00023242"/>
    </source>
</evidence>
<feature type="domain" description="KRAB" evidence="17">
    <location>
        <begin position="433"/>
        <end position="505"/>
    </location>
</feature>
<dbReference type="InterPro" id="IPR036236">
    <property type="entry name" value="Znf_C2H2_sf"/>
</dbReference>
<dbReference type="InterPro" id="IPR036051">
    <property type="entry name" value="KRAB_dom_sf"/>
</dbReference>
<evidence type="ECO:0000256" key="15">
    <source>
        <dbReference type="SAM" id="MobiDB-lite"/>
    </source>
</evidence>
<dbReference type="CDD" id="cd07765">
    <property type="entry name" value="KRAB_A-box"/>
    <property type="match status" value="2"/>
</dbReference>
<feature type="region of interest" description="Disordered" evidence="15">
    <location>
        <begin position="184"/>
        <end position="229"/>
    </location>
</feature>
<keyword evidence="19" id="KW-1185">Reference proteome</keyword>
<comment type="function">
    <text evidence="1">May be involved in transcriptional regulation.</text>
</comment>
<evidence type="ECO:0000256" key="8">
    <source>
        <dbReference type="ARBA" id="ARBA00022833"/>
    </source>
</evidence>
<dbReference type="FunFam" id="3.30.160.60:FF:000006">
    <property type="entry name" value="Zinc finger protein 184 (Kruppel-like)"/>
    <property type="match status" value="1"/>
</dbReference>
<evidence type="ECO:0000256" key="1">
    <source>
        <dbReference type="ARBA" id="ARBA00003767"/>
    </source>
</evidence>
<dbReference type="GO" id="GO:0045892">
    <property type="term" value="P:negative regulation of DNA-templated transcription"/>
    <property type="evidence" value="ECO:0007669"/>
    <property type="project" value="UniProtKB-ARBA"/>
</dbReference>
<keyword evidence="6" id="KW-0677">Repeat</keyword>
<evidence type="ECO:0000256" key="9">
    <source>
        <dbReference type="ARBA" id="ARBA00022843"/>
    </source>
</evidence>
<dbReference type="InterPro" id="IPR013087">
    <property type="entry name" value="Znf_C2H2_type"/>
</dbReference>
<keyword evidence="7 14" id="KW-0863">Zinc-finger</keyword>
<evidence type="ECO:0000256" key="2">
    <source>
        <dbReference type="ARBA" id="ARBA00004123"/>
    </source>
</evidence>
<feature type="domain" description="C2H2-type" evidence="16">
    <location>
        <begin position="912"/>
        <end position="939"/>
    </location>
</feature>
<reference evidence="18 19" key="1">
    <citation type="journal article" date="2020" name="Nature">
        <title>Six reference-quality genomes reveal evolution of bat adaptations.</title>
        <authorList>
            <person name="Jebb D."/>
            <person name="Huang Z."/>
            <person name="Pippel M."/>
            <person name="Hughes G.M."/>
            <person name="Lavrichenko K."/>
            <person name="Devanna P."/>
            <person name="Winkler S."/>
            <person name="Jermiin L.S."/>
            <person name="Skirmuntt E.C."/>
            <person name="Katzourakis A."/>
            <person name="Burkitt-Gray L."/>
            <person name="Ray D.A."/>
            <person name="Sullivan K.A.M."/>
            <person name="Roscito J.G."/>
            <person name="Kirilenko B.M."/>
            <person name="Davalos L.M."/>
            <person name="Corthals A.P."/>
            <person name="Power M.L."/>
            <person name="Jones G."/>
            <person name="Ransome R.D."/>
            <person name="Dechmann D.K.N."/>
            <person name="Locatelli A.G."/>
            <person name="Puechmaille S.J."/>
            <person name="Fedrigo O."/>
            <person name="Jarvis E.D."/>
            <person name="Hiller M."/>
            <person name="Vernes S.C."/>
            <person name="Myers E.W."/>
            <person name="Teeling E.C."/>
        </authorList>
    </citation>
    <scope>NUCLEOTIDE SEQUENCE [LARGE SCALE GENOMIC DNA]</scope>
    <source>
        <strain evidence="18">MPipKuh1</strain>
        <tissue evidence="18">Flight muscle</tissue>
    </source>
</reference>
<dbReference type="FunFam" id="3.30.160.60:FF:000269">
    <property type="entry name" value="Zinc finger protein 287"/>
    <property type="match status" value="2"/>
</dbReference>
<dbReference type="GO" id="GO:0000978">
    <property type="term" value="F:RNA polymerase II cis-regulatory region sequence-specific DNA binding"/>
    <property type="evidence" value="ECO:0007669"/>
    <property type="project" value="TreeGrafter"/>
</dbReference>
<dbReference type="GO" id="GO:0000981">
    <property type="term" value="F:DNA-binding transcription factor activity, RNA polymerase II-specific"/>
    <property type="evidence" value="ECO:0007669"/>
    <property type="project" value="TreeGrafter"/>
</dbReference>
<feature type="domain" description="C2H2-type" evidence="16">
    <location>
        <begin position="828"/>
        <end position="855"/>
    </location>
</feature>
<evidence type="ECO:0000313" key="18">
    <source>
        <dbReference type="EMBL" id="KAF6283575.1"/>
    </source>
</evidence>
<evidence type="ECO:0000256" key="4">
    <source>
        <dbReference type="ARBA" id="ARBA00022499"/>
    </source>
</evidence>
<dbReference type="FunFam" id="3.30.160.60:FF:004935">
    <property type="match status" value="1"/>
</dbReference>
<feature type="domain" description="KRAB" evidence="17">
    <location>
        <begin position="30"/>
        <end position="108"/>
    </location>
</feature>
<comment type="caution">
    <text evidence="18">The sequence shown here is derived from an EMBL/GenBank/DDBJ whole genome shotgun (WGS) entry which is preliminary data.</text>
</comment>
<comment type="similarity">
    <text evidence="3">Belongs to the krueppel C2H2-type zinc-finger protein family.</text>
</comment>
<sequence>MDEGKSPFPEPQAVGRRSIVEDSGDRPEDVNFEDVAIGFSQEEWGLLGEAQRRLYCDVMLEAFALVSSVGCWHKTEQEDTCSDETVSVQMESTVMASQTAPPAQRTHPCPRCFSVLKVILHLTKSQAAHLEQKASFGDTCVRDFCSDANHHPQQRDVCGEKPWKEGMDGASFVTRCTFSIPGEPSTTREAGKDWPASSGLLQPQASLNPEEPQRASEMSQEFLSGKSHHPWSKHVNAASHRHKFVQYQDACSGEVRYECNKCGKVFRCIVNIHQPRGGHPGEKSYECSNCGKSFSKSYNLIEHQKIHTGEKPYECNECGKSFRVFTSRLMLNRQELKGRRRIILSSIPGLCSAIPRLQGAGRGAGGGPGSRCLRGGACLRRREPPQPEEIGVSAPPGSSPLPASPQPVPPEPSRLGSGLPGPAAPGPALRMDVNFEDVAIGFSQEEWGLLGEAQRRLYCDAMLEAFALVSSVGCWHKTEEEEECSDETVTVQVESEFTASKTAPPAQRTHVCQRCFSVFKDILHLTESQAAHIEQKASFSDTCVRDTCSNANHHQQQRDTSGEKPWKEAMDMDFFETRCSFYLSGVPSITREAGKGWPASSGLLQPQASLNPEEPHSGSEISQKSHSVKSHRQWSSYENAASHRHKHVQHEAAFSGDVKYECHKCGKVFRCILNFTEHQRVHTGAASYENADCGRPSQQSSFHTELHGVHPGEPSFGFSECGKSLGCSDDVFNQKRVDRGEKPYQCGDCGKSFRQNYNLIQHHRVHTGEKPYACGDCGKAFSQNCTLVKHLRVHTGEKPYACRDCGKSFSLVSTLIKHHRVHTGEKPYECSHCGKSFRQVFALTEHQRVHLGEKPYQCRECGKSFSHSSNLLKHRRVHTREKPYACGDCGKSFSQSSALLKHHRVHTREKPYACSRCGKSFMQFCSLTEHQRVHTGEKPYECSDCGKSFSQSSNLIQHQRVHTGEKPYQCSDCGKSFSQSSNLIQHHRVHTGEKPFACSLCKKYFSQKHSLIRHLRIHTGEKP</sequence>
<keyword evidence="12" id="KW-0804">Transcription</keyword>
<evidence type="ECO:0000256" key="5">
    <source>
        <dbReference type="ARBA" id="ARBA00022723"/>
    </source>
</evidence>
<dbReference type="SUPFAM" id="SSF109640">
    <property type="entry name" value="KRAB domain (Kruppel-associated box)"/>
    <property type="match status" value="2"/>
</dbReference>
<accession>A0A7J7S5W5</accession>
<dbReference type="Gene3D" id="6.10.140.140">
    <property type="match status" value="2"/>
</dbReference>
<feature type="compositionally biased region" description="Pro residues" evidence="15">
    <location>
        <begin position="397"/>
        <end position="412"/>
    </location>
</feature>
<feature type="domain" description="C2H2-type" evidence="16">
    <location>
        <begin position="800"/>
        <end position="827"/>
    </location>
</feature>
<feature type="domain" description="C2H2-type" evidence="16">
    <location>
        <begin position="856"/>
        <end position="883"/>
    </location>
</feature>
<feature type="domain" description="C2H2-type" evidence="16">
    <location>
        <begin position="285"/>
        <end position="312"/>
    </location>
</feature>
<dbReference type="InterPro" id="IPR001909">
    <property type="entry name" value="KRAB"/>
</dbReference>
<keyword evidence="13" id="KW-0539">Nucleus</keyword>
<feature type="region of interest" description="Disordered" evidence="15">
    <location>
        <begin position="382"/>
        <end position="428"/>
    </location>
</feature>
<dbReference type="GO" id="GO:0005634">
    <property type="term" value="C:nucleus"/>
    <property type="evidence" value="ECO:0007669"/>
    <property type="project" value="UniProtKB-SubCell"/>
</dbReference>
<evidence type="ECO:0000256" key="7">
    <source>
        <dbReference type="ARBA" id="ARBA00022771"/>
    </source>
</evidence>
<dbReference type="AlphaFoldDB" id="A0A7J7S5W5"/>
<dbReference type="FunFam" id="3.30.160.60:FF:000172">
    <property type="entry name" value="Zinc finger and SCAN domain containing 21"/>
    <property type="match status" value="1"/>
</dbReference>
<evidence type="ECO:0000259" key="16">
    <source>
        <dbReference type="PROSITE" id="PS50157"/>
    </source>
</evidence>
<dbReference type="PROSITE" id="PS50805">
    <property type="entry name" value="KRAB"/>
    <property type="match status" value="2"/>
</dbReference>
<organism evidence="18 19">
    <name type="scientific">Pipistrellus kuhlii</name>
    <name type="common">Kuhl's pipistrelle</name>
    <dbReference type="NCBI Taxonomy" id="59472"/>
    <lineage>
        <taxon>Eukaryota</taxon>
        <taxon>Metazoa</taxon>
        <taxon>Chordata</taxon>
        <taxon>Craniata</taxon>
        <taxon>Vertebrata</taxon>
        <taxon>Euteleostomi</taxon>
        <taxon>Mammalia</taxon>
        <taxon>Eutheria</taxon>
        <taxon>Laurasiatheria</taxon>
        <taxon>Chiroptera</taxon>
        <taxon>Yangochiroptera</taxon>
        <taxon>Vespertilionidae</taxon>
        <taxon>Pipistrellus</taxon>
    </lineage>
</organism>
<dbReference type="SMART" id="SM00349">
    <property type="entry name" value="KRAB"/>
    <property type="match status" value="2"/>
</dbReference>
<dbReference type="FunFam" id="3.30.160.60:FF:000638">
    <property type="entry name" value="Zinc finger protein 184"/>
    <property type="match status" value="1"/>
</dbReference>
<evidence type="ECO:0000256" key="10">
    <source>
        <dbReference type="ARBA" id="ARBA00023015"/>
    </source>
</evidence>
<dbReference type="FunFam" id="3.30.160.60:FF:000098">
    <property type="entry name" value="Zinc finger protein 614"/>
    <property type="match status" value="1"/>
</dbReference>
<evidence type="ECO:0000313" key="19">
    <source>
        <dbReference type="Proteomes" id="UP000558488"/>
    </source>
</evidence>
<dbReference type="Pfam" id="PF01352">
    <property type="entry name" value="KRAB"/>
    <property type="match status" value="2"/>
</dbReference>
<dbReference type="GO" id="GO:0008270">
    <property type="term" value="F:zinc ion binding"/>
    <property type="evidence" value="ECO:0007669"/>
    <property type="project" value="UniProtKB-KW"/>
</dbReference>
<feature type="domain" description="C2H2-type" evidence="16">
    <location>
        <begin position="940"/>
        <end position="967"/>
    </location>
</feature>
<feature type="compositionally biased region" description="Basic and acidic residues" evidence="15">
    <location>
        <begin position="18"/>
        <end position="27"/>
    </location>
</feature>
<dbReference type="SUPFAM" id="SSF57667">
    <property type="entry name" value="beta-beta-alpha zinc fingers"/>
    <property type="match status" value="8"/>
</dbReference>
<dbReference type="FunFam" id="3.30.160.60:FF:000149">
    <property type="entry name" value="Zinc finger protein 569"/>
    <property type="match status" value="1"/>
</dbReference>
<dbReference type="FunFam" id="3.30.160.60:FF:000249">
    <property type="entry name" value="Zinc finger protein 154"/>
    <property type="match status" value="2"/>
</dbReference>
<dbReference type="SMART" id="SM00355">
    <property type="entry name" value="ZnF_C2H2"/>
    <property type="match status" value="13"/>
</dbReference>
<feature type="domain" description="C2H2-type" evidence="16">
    <location>
        <begin position="996"/>
        <end position="1023"/>
    </location>
</feature>
<keyword evidence="4" id="KW-1017">Isopeptide bond</keyword>